<keyword evidence="1" id="KW-1133">Transmembrane helix</keyword>
<keyword evidence="1" id="KW-0472">Membrane</keyword>
<gene>
    <name evidence="2" type="ORF">WR25_21677</name>
</gene>
<keyword evidence="3" id="KW-1185">Reference proteome</keyword>
<feature type="transmembrane region" description="Helical" evidence="1">
    <location>
        <begin position="127"/>
        <end position="152"/>
    </location>
</feature>
<proteinExistence type="predicted"/>
<evidence type="ECO:0000313" key="2">
    <source>
        <dbReference type="EMBL" id="PAV83653.1"/>
    </source>
</evidence>
<dbReference type="EMBL" id="LIAE01006940">
    <property type="protein sequence ID" value="PAV83653.1"/>
    <property type="molecule type" value="Genomic_DNA"/>
</dbReference>
<sequence length="246" mass="28029">MHIPCFPRCEVPLPDIGAARVATEFNVCTSPAKFSIRIIHEVRSISQFSSFDRTSQSRKIGTEHWPLTLNVQFYEQAKDLFFVKACVVTERQNSSSCFIDSTIFNRTELIPYCNNMHVREVSTTPSMLVSILFAFFFLITCLTMIVIAQRILTYCAHRRRKMHKQSQIALLPSPRSRALQDDDRLTVIEEEKEDRNSPVPSVRTPSPCDLQFGYRSPIQNSPAPVPIPITSSTIPYRKSSVKPCDV</sequence>
<name>A0A2A2LBS7_9BILA</name>
<reference evidence="2 3" key="1">
    <citation type="journal article" date="2017" name="Curr. Biol.">
        <title>Genome architecture and evolution of a unichromosomal asexual nematode.</title>
        <authorList>
            <person name="Fradin H."/>
            <person name="Zegar C."/>
            <person name="Gutwein M."/>
            <person name="Lucas J."/>
            <person name="Kovtun M."/>
            <person name="Corcoran D."/>
            <person name="Baugh L.R."/>
            <person name="Kiontke K."/>
            <person name="Gunsalus K."/>
            <person name="Fitch D.H."/>
            <person name="Piano F."/>
        </authorList>
    </citation>
    <scope>NUCLEOTIDE SEQUENCE [LARGE SCALE GENOMIC DNA]</scope>
    <source>
        <strain evidence="2">PF1309</strain>
    </source>
</reference>
<dbReference type="AlphaFoldDB" id="A0A2A2LBS7"/>
<evidence type="ECO:0000256" key="1">
    <source>
        <dbReference type="SAM" id="Phobius"/>
    </source>
</evidence>
<dbReference type="Proteomes" id="UP000218231">
    <property type="component" value="Unassembled WGS sequence"/>
</dbReference>
<organism evidence="2 3">
    <name type="scientific">Diploscapter pachys</name>
    <dbReference type="NCBI Taxonomy" id="2018661"/>
    <lineage>
        <taxon>Eukaryota</taxon>
        <taxon>Metazoa</taxon>
        <taxon>Ecdysozoa</taxon>
        <taxon>Nematoda</taxon>
        <taxon>Chromadorea</taxon>
        <taxon>Rhabditida</taxon>
        <taxon>Rhabditina</taxon>
        <taxon>Rhabditomorpha</taxon>
        <taxon>Rhabditoidea</taxon>
        <taxon>Rhabditidae</taxon>
        <taxon>Diploscapter</taxon>
    </lineage>
</organism>
<evidence type="ECO:0000313" key="3">
    <source>
        <dbReference type="Proteomes" id="UP000218231"/>
    </source>
</evidence>
<dbReference type="OrthoDB" id="5916231at2759"/>
<accession>A0A2A2LBS7</accession>
<protein>
    <submittedName>
        <fullName evidence="2">Uncharacterized protein</fullName>
    </submittedName>
</protein>
<keyword evidence="1" id="KW-0812">Transmembrane</keyword>
<comment type="caution">
    <text evidence="2">The sequence shown here is derived from an EMBL/GenBank/DDBJ whole genome shotgun (WGS) entry which is preliminary data.</text>
</comment>